<protein>
    <submittedName>
        <fullName evidence="1">Putrescine importer</fullName>
    </submittedName>
</protein>
<evidence type="ECO:0000313" key="1">
    <source>
        <dbReference type="EMBL" id="STT52253.1"/>
    </source>
</evidence>
<dbReference type="AlphaFoldDB" id="A0A331WIR2"/>
<dbReference type="EMBL" id="UGMD01000002">
    <property type="protein sequence ID" value="STU76234.1"/>
    <property type="molecule type" value="Genomic_DNA"/>
</dbReference>
<organism evidence="1 3">
    <name type="scientific">Klebsiella pneumoniae</name>
    <dbReference type="NCBI Taxonomy" id="573"/>
    <lineage>
        <taxon>Bacteria</taxon>
        <taxon>Pseudomonadati</taxon>
        <taxon>Pseudomonadota</taxon>
        <taxon>Gammaproteobacteria</taxon>
        <taxon>Enterobacterales</taxon>
        <taxon>Enterobacteriaceae</taxon>
        <taxon>Klebsiella/Raoultella group</taxon>
        <taxon>Klebsiella</taxon>
        <taxon>Klebsiella pneumoniae complex</taxon>
    </lineage>
</organism>
<evidence type="ECO:0000313" key="3">
    <source>
        <dbReference type="Proteomes" id="UP000254799"/>
    </source>
</evidence>
<dbReference type="EMBL" id="UGLC01000002">
    <property type="protein sequence ID" value="STT52253.1"/>
    <property type="molecule type" value="Genomic_DNA"/>
</dbReference>
<name>A0A331WIR2_KLEPN</name>
<reference evidence="3 4" key="1">
    <citation type="submission" date="2018-06" db="EMBL/GenBank/DDBJ databases">
        <authorList>
            <consortium name="Pathogen Informatics"/>
            <person name="Doyle S."/>
        </authorList>
    </citation>
    <scope>NUCLEOTIDE SEQUENCE [LARGE SCALE GENOMIC DNA]</scope>
    <source>
        <strain evidence="2 4">NCTC204</strain>
        <strain evidence="1 3">NCTC8849</strain>
    </source>
</reference>
<gene>
    <name evidence="2" type="ORF">NCTC204_01067</name>
    <name evidence="1" type="ORF">NCTC8849_00782</name>
</gene>
<sequence>MAGDKPLLAKVRLRLKIPTSPLHVALISLVSSLRFDGNSNNLSRLVNLCALMGFLVFKCNVELNLEG</sequence>
<dbReference type="Proteomes" id="UP000255192">
    <property type="component" value="Unassembled WGS sequence"/>
</dbReference>
<evidence type="ECO:0000313" key="4">
    <source>
        <dbReference type="Proteomes" id="UP000255192"/>
    </source>
</evidence>
<evidence type="ECO:0000313" key="2">
    <source>
        <dbReference type="EMBL" id="STU76234.1"/>
    </source>
</evidence>
<dbReference type="RefSeq" id="WP_023302440.1">
    <property type="nucleotide sequence ID" value="NZ_BGNN01000009.1"/>
</dbReference>
<accession>A0A331WIR2</accession>
<proteinExistence type="predicted"/>
<dbReference type="Proteomes" id="UP000254799">
    <property type="component" value="Unassembled WGS sequence"/>
</dbReference>